<feature type="region of interest" description="Disordered" evidence="1">
    <location>
        <begin position="1"/>
        <end position="43"/>
    </location>
</feature>
<reference evidence="2" key="1">
    <citation type="submission" date="2019-10" db="EMBL/GenBank/DDBJ databases">
        <authorList>
            <consortium name="Genoscope - CEA"/>
            <person name="William W."/>
        </authorList>
    </citation>
    <scope>NUCLEOTIDE SEQUENCE [LARGE SCALE GENOMIC DNA]</scope>
    <source>
        <strain evidence="2">BBR_PRJEB10992</strain>
    </source>
</reference>
<dbReference type="AlphaFoldDB" id="A0A7Z9BH73"/>
<dbReference type="EMBL" id="CZCU02000099">
    <property type="protein sequence ID" value="VXD13527.1"/>
    <property type="molecule type" value="Genomic_DNA"/>
</dbReference>
<sequence length="43" mass="4929">MFSPIPLTPVFLNPDDSQDWNTSQDSGQDDYTDVNTPHNYLNE</sequence>
<organism evidence="2 3">
    <name type="scientific">Planktothrix serta PCC 8927</name>
    <dbReference type="NCBI Taxonomy" id="671068"/>
    <lineage>
        <taxon>Bacteria</taxon>
        <taxon>Bacillati</taxon>
        <taxon>Cyanobacteriota</taxon>
        <taxon>Cyanophyceae</taxon>
        <taxon>Oscillatoriophycideae</taxon>
        <taxon>Oscillatoriales</taxon>
        <taxon>Microcoleaceae</taxon>
        <taxon>Planktothrix</taxon>
    </lineage>
</organism>
<gene>
    <name evidence="2" type="ORF">PL8927_270017</name>
</gene>
<comment type="caution">
    <text evidence="2">The sequence shown here is derived from an EMBL/GenBank/DDBJ whole genome shotgun (WGS) entry which is preliminary data.</text>
</comment>
<dbReference type="Proteomes" id="UP000184550">
    <property type="component" value="Unassembled WGS sequence"/>
</dbReference>
<name>A0A7Z9BH73_9CYAN</name>
<proteinExistence type="predicted"/>
<keyword evidence="3" id="KW-1185">Reference proteome</keyword>
<evidence type="ECO:0000313" key="3">
    <source>
        <dbReference type="Proteomes" id="UP000184550"/>
    </source>
</evidence>
<protein>
    <submittedName>
        <fullName evidence="2">Uncharacterized protein</fullName>
    </submittedName>
</protein>
<dbReference type="RefSeq" id="WP_269322005.1">
    <property type="nucleotide sequence ID" value="NZ_LR734844.1"/>
</dbReference>
<evidence type="ECO:0000313" key="2">
    <source>
        <dbReference type="EMBL" id="VXD13527.1"/>
    </source>
</evidence>
<feature type="compositionally biased region" description="Polar residues" evidence="1">
    <location>
        <begin position="33"/>
        <end position="43"/>
    </location>
</feature>
<accession>A0A7Z9BH73</accession>
<evidence type="ECO:0000256" key="1">
    <source>
        <dbReference type="SAM" id="MobiDB-lite"/>
    </source>
</evidence>